<dbReference type="EMBL" id="CP047418">
    <property type="protein sequence ID" value="QLL77354.1"/>
    <property type="molecule type" value="Genomic_DNA"/>
</dbReference>
<proteinExistence type="predicted"/>
<accession>A0A7H9EI93</accession>
<dbReference type="InterPro" id="IPR000361">
    <property type="entry name" value="ATAP_core_dom"/>
</dbReference>
<evidence type="ECO:0000313" key="2">
    <source>
        <dbReference type="EMBL" id="QLL77354.1"/>
    </source>
</evidence>
<feature type="domain" description="Core" evidence="1">
    <location>
        <begin position="3"/>
        <end position="110"/>
    </location>
</feature>
<dbReference type="Gene3D" id="2.60.300.12">
    <property type="entry name" value="HesB-like domain"/>
    <property type="match status" value="1"/>
</dbReference>
<dbReference type="AlphaFoldDB" id="A0A7H9EI93"/>
<dbReference type="GeneID" id="89599168"/>
<dbReference type="Pfam" id="PF01521">
    <property type="entry name" value="Fe-S_biosyn"/>
    <property type="match status" value="1"/>
</dbReference>
<reference evidence="2 3" key="1">
    <citation type="submission" date="2020-01" db="EMBL/GenBank/DDBJ databases">
        <title>Complete and circular genome sequences of six lactobacillus isolates from horses.</title>
        <authorList>
            <person name="Hassan H.M."/>
        </authorList>
    </citation>
    <scope>NUCLEOTIDE SEQUENCE [LARGE SCALE GENOMIC DNA]</scope>
    <source>
        <strain evidence="2 3">1A</strain>
    </source>
</reference>
<gene>
    <name evidence="2" type="ORF">GTO87_01155</name>
</gene>
<dbReference type="InterPro" id="IPR035903">
    <property type="entry name" value="HesB-like_dom_sf"/>
</dbReference>
<name>A0A7H9EI93_9LACO</name>
<dbReference type="Proteomes" id="UP000510886">
    <property type="component" value="Chromosome"/>
</dbReference>
<dbReference type="KEGG" id="lsw:GTO87_01155"/>
<evidence type="ECO:0000313" key="3">
    <source>
        <dbReference type="Proteomes" id="UP000510886"/>
    </source>
</evidence>
<organism evidence="2 3">
    <name type="scientific">Ligilactobacillus saerimneri</name>
    <dbReference type="NCBI Taxonomy" id="228229"/>
    <lineage>
        <taxon>Bacteria</taxon>
        <taxon>Bacillati</taxon>
        <taxon>Bacillota</taxon>
        <taxon>Bacilli</taxon>
        <taxon>Lactobacillales</taxon>
        <taxon>Lactobacillaceae</taxon>
        <taxon>Ligilactobacillus</taxon>
    </lineage>
</organism>
<protein>
    <submittedName>
        <fullName evidence="2">Iron-sulfur cluster biosynthesis family protein</fullName>
    </submittedName>
</protein>
<evidence type="ECO:0000259" key="1">
    <source>
        <dbReference type="Pfam" id="PF01521"/>
    </source>
</evidence>
<dbReference type="SUPFAM" id="SSF89360">
    <property type="entry name" value="HesB-like domain"/>
    <property type="match status" value="1"/>
</dbReference>
<dbReference type="RefSeq" id="WP_051174547.1">
    <property type="nucleotide sequence ID" value="NZ_CALVCX010000015.1"/>
</dbReference>
<sequence>MAQITITPAALAILKQKELTDKTMLLITDDAGGKYSIDGGACSIGGKFSIITVDELEPQYDVKLEGPEGINFYTSNYDMTFLGDGLKLDAKYGALRLSNSNKLLDTFLGIADAKDILAYLDDKSNTEVGNC</sequence>